<protein>
    <submittedName>
        <fullName evidence="3">Efflux transporter periplasmic adaptor subunit</fullName>
    </submittedName>
</protein>
<dbReference type="RefSeq" id="WP_108640167.1">
    <property type="nucleotide sequence ID" value="NZ_QCYG01000003.1"/>
</dbReference>
<proteinExistence type="inferred from homology"/>
<dbReference type="EMBL" id="QCYG01000003">
    <property type="protein sequence ID" value="PVA07339.1"/>
    <property type="molecule type" value="Genomic_DNA"/>
</dbReference>
<reference evidence="3 4" key="1">
    <citation type="submission" date="2018-04" db="EMBL/GenBank/DDBJ databases">
        <title>Pelagivirga bohaiensis gen. nov., sp. nov., a bacterium isolated from the Bohai Sea.</title>
        <authorList>
            <person name="Ji X."/>
        </authorList>
    </citation>
    <scope>NUCLEOTIDE SEQUENCE [LARGE SCALE GENOMIC DNA]</scope>
    <source>
        <strain evidence="3 4">BH-SD16</strain>
    </source>
</reference>
<dbReference type="NCBIfam" id="TIGR01730">
    <property type="entry name" value="RND_mfp"/>
    <property type="match status" value="1"/>
</dbReference>
<feature type="coiled-coil region" evidence="2">
    <location>
        <begin position="119"/>
        <end position="153"/>
    </location>
</feature>
<name>A0A2T7FYV4_9RHOB</name>
<dbReference type="Gene3D" id="2.40.420.20">
    <property type="match status" value="1"/>
</dbReference>
<evidence type="ECO:0000256" key="1">
    <source>
        <dbReference type="ARBA" id="ARBA00009477"/>
    </source>
</evidence>
<feature type="coiled-coil region" evidence="2">
    <location>
        <begin position="199"/>
        <end position="226"/>
    </location>
</feature>
<dbReference type="OrthoDB" id="7626141at2"/>
<evidence type="ECO:0000313" key="4">
    <source>
        <dbReference type="Proteomes" id="UP000244817"/>
    </source>
</evidence>
<accession>A0A2T7FYV4</accession>
<dbReference type="Gene3D" id="2.40.50.100">
    <property type="match status" value="1"/>
</dbReference>
<comment type="caution">
    <text evidence="3">The sequence shown here is derived from an EMBL/GenBank/DDBJ whole genome shotgun (WGS) entry which is preliminary data.</text>
</comment>
<dbReference type="Proteomes" id="UP000244817">
    <property type="component" value="Unassembled WGS sequence"/>
</dbReference>
<dbReference type="Gene3D" id="1.10.287.470">
    <property type="entry name" value="Helix hairpin bin"/>
    <property type="match status" value="1"/>
</dbReference>
<dbReference type="GO" id="GO:0015562">
    <property type="term" value="F:efflux transmembrane transporter activity"/>
    <property type="evidence" value="ECO:0007669"/>
    <property type="project" value="TreeGrafter"/>
</dbReference>
<keyword evidence="2" id="KW-0175">Coiled coil</keyword>
<evidence type="ECO:0000313" key="3">
    <source>
        <dbReference type="EMBL" id="PVA07339.1"/>
    </source>
</evidence>
<dbReference type="PANTHER" id="PTHR30469:SF15">
    <property type="entry name" value="HLYD FAMILY OF SECRETION PROTEINS"/>
    <property type="match status" value="1"/>
</dbReference>
<dbReference type="InterPro" id="IPR006143">
    <property type="entry name" value="RND_pump_MFP"/>
</dbReference>
<dbReference type="AlphaFoldDB" id="A0A2T7FYV4"/>
<gene>
    <name evidence="3" type="ORF">DC363_05700</name>
</gene>
<dbReference type="SUPFAM" id="SSF111369">
    <property type="entry name" value="HlyD-like secretion proteins"/>
    <property type="match status" value="2"/>
</dbReference>
<sequence>MHFLRRSLVGIFLLATTLALFAWAGNTVRLAVQERMNAEPRSFPQRERVQVVNVVQVTPDTITPELQVFGELGSTNTFDVRALTGGTVLDLSENFVTGGRVDAGEMLVRIDPRDAQSARDRTAADLRDAEAEVRDAERASRLQQDEVTAAQQQATLRAQALRRQRDLSERGVGTAAAIEAAELALSSADQAVLSRRQALAQAQARLDQAATRLDRARLNLADADRALGDTEIRAPFTGILEDVSIAKGLRVTANERLGRLIDSAKLEVAFRLSTAQYARLVEDSGTLPQAPVTVTLDAQGFTLTATGHITREGASVGEGQTGRLVFARLDNTAGFRPGDFVTVTVREPALHDVAKVPATAIAANDTALMLDPDNRLIEVAVDLLRRQGNDVIIRAPRLYGKQIVAERSPLLGAGIAVQPIDAAAAAPPDAADPADAPRMVTLDPDRRAGMIAFVQSAPMPDPVKTRLLDQLQQDEVPWDVVARLEARMGT</sequence>
<dbReference type="PANTHER" id="PTHR30469">
    <property type="entry name" value="MULTIDRUG RESISTANCE PROTEIN MDTA"/>
    <property type="match status" value="1"/>
</dbReference>
<comment type="similarity">
    <text evidence="1">Belongs to the membrane fusion protein (MFP) (TC 8.A.1) family.</text>
</comment>
<organism evidence="3 4">
    <name type="scientific">Thalassorhabdomicrobium marinisediminis</name>
    <dbReference type="NCBI Taxonomy" id="2170577"/>
    <lineage>
        <taxon>Bacteria</taxon>
        <taxon>Pseudomonadati</taxon>
        <taxon>Pseudomonadota</taxon>
        <taxon>Alphaproteobacteria</taxon>
        <taxon>Rhodobacterales</taxon>
        <taxon>Paracoccaceae</taxon>
        <taxon>Thalassorhabdomicrobium</taxon>
    </lineage>
</organism>
<dbReference type="Gene3D" id="2.40.30.170">
    <property type="match status" value="1"/>
</dbReference>
<keyword evidence="4" id="KW-1185">Reference proteome</keyword>
<dbReference type="GO" id="GO:1990281">
    <property type="term" value="C:efflux pump complex"/>
    <property type="evidence" value="ECO:0007669"/>
    <property type="project" value="TreeGrafter"/>
</dbReference>
<evidence type="ECO:0000256" key="2">
    <source>
        <dbReference type="SAM" id="Coils"/>
    </source>
</evidence>